<sequence>MLFLSIFLSGFTLGIFAALKIFAPENRQEQWDPQQFPAKYASKTQNLINHDKKPTIIGHMKIKHTSGVASAK</sequence>
<gene>
    <name evidence="1" type="ORF">UT84_C0009G0015</name>
</gene>
<organism evidence="1 2">
    <name type="scientific">Candidatus Curtissbacteria bacterium GW2011_GWA1_40_16</name>
    <dbReference type="NCBI Taxonomy" id="1618405"/>
    <lineage>
        <taxon>Bacteria</taxon>
        <taxon>Candidatus Curtissiibacteriota</taxon>
    </lineage>
</organism>
<dbReference type="EMBL" id="LBYI01000009">
    <property type="protein sequence ID" value="KKR50628.1"/>
    <property type="molecule type" value="Genomic_DNA"/>
</dbReference>
<dbReference type="AlphaFoldDB" id="A0A0G0RE02"/>
<evidence type="ECO:0000313" key="1">
    <source>
        <dbReference type="EMBL" id="KKR50628.1"/>
    </source>
</evidence>
<comment type="caution">
    <text evidence="1">The sequence shown here is derived from an EMBL/GenBank/DDBJ whole genome shotgun (WGS) entry which is preliminary data.</text>
</comment>
<protein>
    <submittedName>
        <fullName evidence="1">Uncharacterized protein</fullName>
    </submittedName>
</protein>
<accession>A0A0G0RE02</accession>
<reference evidence="1 2" key="1">
    <citation type="journal article" date="2015" name="Nature">
        <title>rRNA introns, odd ribosomes, and small enigmatic genomes across a large radiation of phyla.</title>
        <authorList>
            <person name="Brown C.T."/>
            <person name="Hug L.A."/>
            <person name="Thomas B.C."/>
            <person name="Sharon I."/>
            <person name="Castelle C.J."/>
            <person name="Singh A."/>
            <person name="Wilkins M.J."/>
            <person name="Williams K.H."/>
            <person name="Banfield J.F."/>
        </authorList>
    </citation>
    <scope>NUCLEOTIDE SEQUENCE [LARGE SCALE GENOMIC DNA]</scope>
</reference>
<name>A0A0G0RE02_9BACT</name>
<dbReference type="Proteomes" id="UP000034531">
    <property type="component" value="Unassembled WGS sequence"/>
</dbReference>
<proteinExistence type="predicted"/>
<evidence type="ECO:0000313" key="2">
    <source>
        <dbReference type="Proteomes" id="UP000034531"/>
    </source>
</evidence>